<reference evidence="8" key="2">
    <citation type="submission" date="2016-06" db="EMBL/GenBank/DDBJ databases">
        <title>NZP2037 Pacbio-Illumina hybrid assembly.</title>
        <authorList>
            <person name="Ramsay J.P."/>
        </authorList>
    </citation>
    <scope>NUCLEOTIDE SEQUENCE [LARGE SCALE GENOMIC DNA]</scope>
    <source>
        <strain evidence="8">R7ANS::ICEMlSym2042</strain>
    </source>
</reference>
<evidence type="ECO:0000313" key="8">
    <source>
        <dbReference type="Proteomes" id="UP000093748"/>
    </source>
</evidence>
<dbReference type="GO" id="GO:0003677">
    <property type="term" value="F:DNA binding"/>
    <property type="evidence" value="ECO:0007669"/>
    <property type="project" value="UniProtKB-UniRule"/>
</dbReference>
<organism evidence="5 8">
    <name type="scientific">Rhizobium loti</name>
    <name type="common">Mesorhizobium loti</name>
    <dbReference type="NCBI Taxonomy" id="381"/>
    <lineage>
        <taxon>Bacteria</taxon>
        <taxon>Pseudomonadati</taxon>
        <taxon>Pseudomonadota</taxon>
        <taxon>Alphaproteobacteria</taxon>
        <taxon>Hyphomicrobiales</taxon>
        <taxon>Phyllobacteriaceae</taxon>
        <taxon>Mesorhizobium</taxon>
    </lineage>
</organism>
<evidence type="ECO:0000256" key="2">
    <source>
        <dbReference type="ARBA" id="ARBA00023172"/>
    </source>
</evidence>
<reference evidence="6 7" key="1">
    <citation type="submission" date="2016-05" db="EMBL/GenBank/DDBJ databases">
        <authorList>
            <person name="Ramsay J.P."/>
        </authorList>
    </citation>
    <scope>NUCLEOTIDE SEQUENCE [LARGE SCALE GENOMIC DNA]</scope>
    <source>
        <strain evidence="6 7">NZP2042</strain>
    </source>
</reference>
<dbReference type="RefSeq" id="WP_019863569.1">
    <property type="nucleotide sequence ID" value="NZ_CP033334.1"/>
</dbReference>
<comment type="caution">
    <text evidence="5">The sequence shown here is derived from an EMBL/GenBank/DDBJ whole genome shotgun (WGS) entry which is preliminary data.</text>
</comment>
<name>A0A1A5IK30_RHILI</name>
<accession>A0A1A5IK30</accession>
<keyword evidence="2" id="KW-0233">DNA recombination</keyword>
<dbReference type="InterPro" id="IPR044068">
    <property type="entry name" value="CB"/>
</dbReference>
<keyword evidence="3" id="KW-0238">DNA-binding</keyword>
<dbReference type="GO" id="GO:0015074">
    <property type="term" value="P:DNA integration"/>
    <property type="evidence" value="ECO:0007669"/>
    <property type="project" value="UniProtKB-KW"/>
</dbReference>
<feature type="domain" description="Core-binding (CB)" evidence="4">
    <location>
        <begin position="64"/>
        <end position="161"/>
    </location>
</feature>
<dbReference type="Gene3D" id="1.10.443.10">
    <property type="entry name" value="Intergrase catalytic core"/>
    <property type="match status" value="1"/>
</dbReference>
<dbReference type="Proteomes" id="UP000093748">
    <property type="component" value="Unassembled WGS sequence"/>
</dbReference>
<proteinExistence type="predicted"/>
<evidence type="ECO:0000256" key="1">
    <source>
        <dbReference type="ARBA" id="ARBA00022908"/>
    </source>
</evidence>
<evidence type="ECO:0000259" key="4">
    <source>
        <dbReference type="PROSITE" id="PS51900"/>
    </source>
</evidence>
<sequence length="606" mass="67408">MKTRPARKPVLAEWSEALLSQWSRFGDDEWMLDIRTAGRRADQNRVSWAVALPEGAVISENAWRALHGTAKQFLWSMTVNPPTGRKRLSPASVQSKALTLKTMIRWMALDGLEMFASIDAGAVERLRAWLLARPGNKAKSITPNTIVNYMVVLKDLYRQRAKLNDAPLVDPLPQETTYEAAGLTPATRGSIPFIPDAIAISLLNTALQWVEDHGSTIVQAETIRREARTFGLTRGSKRQASDHVRKALRRAELKSPEGEALSGAYAVRHAANHLVEACYILIAGFVGMRVSEILSMEIDAIESHPIGETGVEQAYIVARLFKTVDQHGGRLERWIAPDPVVKAVSLLEQLSAPLREASGRHELFLVKNTQYGEIVPVTQMHIGWRINDFARHVGVPLHDGKPWAFSSHQFRKTFARFIARKDRSQLLGLAGHYKHASVAMTARGYVGSDFDLRQLVDHENRAETATALERMLVSDRLAGRMGERIVAGNARFRGRAGEQVRQDYIEFVLAETDLRIHACDYGWCVFQPETSRCGGEVGPSEAGRSPSVCLSCANMVIEPQHAPYWQDRRVRNQVLLPAANGMTAAVLTEAIEQCDNVLTRIGEHDG</sequence>
<dbReference type="EMBL" id="LZTJ01000007">
    <property type="protein sequence ID" value="OBP78392.1"/>
    <property type="molecule type" value="Genomic_DNA"/>
</dbReference>
<dbReference type="InterPro" id="IPR013762">
    <property type="entry name" value="Integrase-like_cat_sf"/>
</dbReference>
<evidence type="ECO:0000256" key="3">
    <source>
        <dbReference type="PROSITE-ProRule" id="PRU01248"/>
    </source>
</evidence>
<evidence type="ECO:0000313" key="6">
    <source>
        <dbReference type="EMBL" id="OBQ70319.1"/>
    </source>
</evidence>
<dbReference type="GO" id="GO:0006310">
    <property type="term" value="P:DNA recombination"/>
    <property type="evidence" value="ECO:0007669"/>
    <property type="project" value="UniProtKB-KW"/>
</dbReference>
<evidence type="ECO:0000313" key="5">
    <source>
        <dbReference type="EMBL" id="OBP78392.1"/>
    </source>
</evidence>
<dbReference type="Proteomes" id="UP000093737">
    <property type="component" value="Unassembled WGS sequence"/>
</dbReference>
<dbReference type="AlphaFoldDB" id="A0A1A5IK30"/>
<gene>
    <name evidence="6" type="ORF">A8145_28655</name>
    <name evidence="5" type="ORF">BAE39_30300</name>
</gene>
<protein>
    <recommendedName>
        <fullName evidence="4">Core-binding (CB) domain-containing protein</fullName>
    </recommendedName>
</protein>
<dbReference type="EMBL" id="LYTK01000004">
    <property type="protein sequence ID" value="OBQ70319.1"/>
    <property type="molecule type" value="Genomic_DNA"/>
</dbReference>
<dbReference type="SUPFAM" id="SSF56349">
    <property type="entry name" value="DNA breaking-rejoining enzymes"/>
    <property type="match status" value="1"/>
</dbReference>
<reference evidence="5" key="3">
    <citation type="submission" date="2016-06" db="EMBL/GenBank/DDBJ databases">
        <authorList>
            <person name="Kjaerup R.B."/>
            <person name="Dalgaard T.S."/>
            <person name="Juul-Madsen H.R."/>
        </authorList>
    </citation>
    <scope>NUCLEOTIDE SEQUENCE</scope>
    <source>
        <strain evidence="5">R7ANS::ICEMlSym2042</strain>
    </source>
</reference>
<dbReference type="InterPro" id="IPR011010">
    <property type="entry name" value="DNA_brk_join_enz"/>
</dbReference>
<keyword evidence="1" id="KW-0229">DNA integration</keyword>
<dbReference type="PROSITE" id="PS51900">
    <property type="entry name" value="CB"/>
    <property type="match status" value="1"/>
</dbReference>
<evidence type="ECO:0000313" key="7">
    <source>
        <dbReference type="Proteomes" id="UP000093737"/>
    </source>
</evidence>